<dbReference type="SUPFAM" id="SSF52743">
    <property type="entry name" value="Subtilisin-like"/>
    <property type="match status" value="1"/>
</dbReference>
<dbReference type="InterPro" id="IPR051048">
    <property type="entry name" value="Peptidase_S8/S53_subtilisin"/>
</dbReference>
<dbReference type="PANTHER" id="PTHR43399:SF4">
    <property type="entry name" value="CELL WALL-ASSOCIATED PROTEASE"/>
    <property type="match status" value="1"/>
</dbReference>
<evidence type="ECO:0000256" key="5">
    <source>
        <dbReference type="ARBA" id="ARBA00022801"/>
    </source>
</evidence>
<dbReference type="Pfam" id="PF02225">
    <property type="entry name" value="PA"/>
    <property type="match status" value="1"/>
</dbReference>
<dbReference type="AlphaFoldDB" id="A0A1X2GMZ7"/>
<feature type="domain" description="Peptidase S8/S53" evidence="11">
    <location>
        <begin position="75"/>
        <end position="489"/>
    </location>
</feature>
<evidence type="ECO:0000313" key="14">
    <source>
        <dbReference type="Proteomes" id="UP000242146"/>
    </source>
</evidence>
<evidence type="ECO:0000256" key="8">
    <source>
        <dbReference type="PROSITE-ProRule" id="PRU01240"/>
    </source>
</evidence>
<name>A0A1X2GMZ7_9FUNG</name>
<keyword evidence="3 8" id="KW-0645">Protease</keyword>
<dbReference type="Gene3D" id="3.40.50.200">
    <property type="entry name" value="Peptidase S8/S53 domain"/>
    <property type="match status" value="1"/>
</dbReference>
<dbReference type="GO" id="GO:0004252">
    <property type="term" value="F:serine-type endopeptidase activity"/>
    <property type="evidence" value="ECO:0007669"/>
    <property type="project" value="UniProtKB-UniRule"/>
</dbReference>
<dbReference type="InterPro" id="IPR022398">
    <property type="entry name" value="Peptidase_S8_His-AS"/>
</dbReference>
<evidence type="ECO:0000256" key="2">
    <source>
        <dbReference type="ARBA" id="ARBA00022525"/>
    </source>
</evidence>
<evidence type="ECO:0000256" key="1">
    <source>
        <dbReference type="ARBA" id="ARBA00011073"/>
    </source>
</evidence>
<feature type="domain" description="PA" evidence="12">
    <location>
        <begin position="293"/>
        <end position="381"/>
    </location>
</feature>
<feature type="active site" description="Charge relay system" evidence="7 8">
    <location>
        <position position="455"/>
    </location>
</feature>
<dbReference type="SUPFAM" id="SSF52025">
    <property type="entry name" value="PA domain"/>
    <property type="match status" value="1"/>
</dbReference>
<dbReference type="PROSITE" id="PS51892">
    <property type="entry name" value="SUBTILASE"/>
    <property type="match status" value="1"/>
</dbReference>
<feature type="active site" description="Charge relay system" evidence="7 8">
    <location>
        <position position="143"/>
    </location>
</feature>
<dbReference type="OrthoDB" id="206201at2759"/>
<evidence type="ECO:0000256" key="10">
    <source>
        <dbReference type="SAM" id="MobiDB-lite"/>
    </source>
</evidence>
<evidence type="ECO:0000259" key="11">
    <source>
        <dbReference type="Pfam" id="PF00082"/>
    </source>
</evidence>
<dbReference type="InterPro" id="IPR003137">
    <property type="entry name" value="PA_domain"/>
</dbReference>
<keyword evidence="5 8" id="KW-0378">Hydrolase</keyword>
<keyword evidence="14" id="KW-1185">Reference proteome</keyword>
<keyword evidence="6 8" id="KW-0720">Serine protease</keyword>
<keyword evidence="4" id="KW-0732">Signal</keyword>
<evidence type="ECO:0000256" key="3">
    <source>
        <dbReference type="ARBA" id="ARBA00022670"/>
    </source>
</evidence>
<dbReference type="Pfam" id="PF00082">
    <property type="entry name" value="Peptidase_S8"/>
    <property type="match status" value="1"/>
</dbReference>
<dbReference type="CDD" id="cd00538">
    <property type="entry name" value="PA"/>
    <property type="match status" value="1"/>
</dbReference>
<comment type="caution">
    <text evidence="13">The sequence shown here is derived from an EMBL/GenBank/DDBJ whole genome shotgun (WGS) entry which is preliminary data.</text>
</comment>
<evidence type="ECO:0000259" key="12">
    <source>
        <dbReference type="Pfam" id="PF02225"/>
    </source>
</evidence>
<dbReference type="InterPro" id="IPR046450">
    <property type="entry name" value="PA_dom_sf"/>
</dbReference>
<dbReference type="PROSITE" id="PS00138">
    <property type="entry name" value="SUBTILASE_SER"/>
    <property type="match status" value="1"/>
</dbReference>
<dbReference type="EMBL" id="MCGT01000008">
    <property type="protein sequence ID" value="ORX57485.1"/>
    <property type="molecule type" value="Genomic_DNA"/>
</dbReference>
<dbReference type="InterPro" id="IPR000209">
    <property type="entry name" value="Peptidase_S8/S53_dom"/>
</dbReference>
<dbReference type="STRING" id="101127.A0A1X2GMZ7"/>
<dbReference type="GO" id="GO:0006508">
    <property type="term" value="P:proteolysis"/>
    <property type="evidence" value="ECO:0007669"/>
    <property type="project" value="UniProtKB-KW"/>
</dbReference>
<evidence type="ECO:0000313" key="13">
    <source>
        <dbReference type="EMBL" id="ORX57485.1"/>
    </source>
</evidence>
<dbReference type="PROSITE" id="PS00136">
    <property type="entry name" value="SUBTILASE_ASP"/>
    <property type="match status" value="1"/>
</dbReference>
<organism evidence="13 14">
    <name type="scientific">Hesseltinella vesiculosa</name>
    <dbReference type="NCBI Taxonomy" id="101127"/>
    <lineage>
        <taxon>Eukaryota</taxon>
        <taxon>Fungi</taxon>
        <taxon>Fungi incertae sedis</taxon>
        <taxon>Mucoromycota</taxon>
        <taxon>Mucoromycotina</taxon>
        <taxon>Mucoromycetes</taxon>
        <taxon>Mucorales</taxon>
        <taxon>Cunninghamellaceae</taxon>
        <taxon>Hesseltinella</taxon>
    </lineage>
</organism>
<feature type="region of interest" description="Disordered" evidence="10">
    <location>
        <begin position="1"/>
        <end position="24"/>
    </location>
</feature>
<reference evidence="13 14" key="1">
    <citation type="submission" date="2016-07" db="EMBL/GenBank/DDBJ databases">
        <title>Pervasive Adenine N6-methylation of Active Genes in Fungi.</title>
        <authorList>
            <consortium name="DOE Joint Genome Institute"/>
            <person name="Mondo S.J."/>
            <person name="Dannebaum R.O."/>
            <person name="Kuo R.C."/>
            <person name="Labutti K."/>
            <person name="Haridas S."/>
            <person name="Kuo A."/>
            <person name="Salamov A."/>
            <person name="Ahrendt S.R."/>
            <person name="Lipzen A."/>
            <person name="Sullivan W."/>
            <person name="Andreopoulos W.B."/>
            <person name="Clum A."/>
            <person name="Lindquist E."/>
            <person name="Daum C."/>
            <person name="Ramamoorthy G.K."/>
            <person name="Gryganskyi A."/>
            <person name="Culley D."/>
            <person name="Magnuson J.K."/>
            <person name="James T.Y."/>
            <person name="O'Malley M.A."/>
            <person name="Stajich J.E."/>
            <person name="Spatafora J.W."/>
            <person name="Visel A."/>
            <person name="Grigoriev I.V."/>
        </authorList>
    </citation>
    <scope>NUCLEOTIDE SEQUENCE [LARGE SCALE GENOMIC DNA]</scope>
    <source>
        <strain evidence="13 14">NRRL 3301</strain>
    </source>
</reference>
<dbReference type="Proteomes" id="UP000242146">
    <property type="component" value="Unassembled WGS sequence"/>
</dbReference>
<evidence type="ECO:0000256" key="6">
    <source>
        <dbReference type="ARBA" id="ARBA00022825"/>
    </source>
</evidence>
<dbReference type="InterPro" id="IPR036852">
    <property type="entry name" value="Peptidase_S8/S53_dom_sf"/>
</dbReference>
<dbReference type="InterPro" id="IPR023827">
    <property type="entry name" value="Peptidase_S8_Asp-AS"/>
</dbReference>
<evidence type="ECO:0000256" key="7">
    <source>
        <dbReference type="PIRSR" id="PIRSR615500-1"/>
    </source>
</evidence>
<evidence type="ECO:0000256" key="9">
    <source>
        <dbReference type="RuleBase" id="RU003355"/>
    </source>
</evidence>
<comment type="similarity">
    <text evidence="1 8 9">Belongs to the peptidase S8 family.</text>
</comment>
<dbReference type="PRINTS" id="PR00723">
    <property type="entry name" value="SUBTILISIN"/>
</dbReference>
<keyword evidence="2" id="KW-0964">Secreted</keyword>
<dbReference type="Gene3D" id="3.50.30.30">
    <property type="match status" value="1"/>
</dbReference>
<dbReference type="InterPro" id="IPR034187">
    <property type="entry name" value="Peptidases_S8_5"/>
</dbReference>
<dbReference type="PANTHER" id="PTHR43399">
    <property type="entry name" value="SUBTILISIN-RELATED"/>
    <property type="match status" value="1"/>
</dbReference>
<dbReference type="InterPro" id="IPR015500">
    <property type="entry name" value="Peptidase_S8_subtilisin-rel"/>
</dbReference>
<evidence type="ECO:0000256" key="4">
    <source>
        <dbReference type="ARBA" id="ARBA00022729"/>
    </source>
</evidence>
<dbReference type="PROSITE" id="PS00137">
    <property type="entry name" value="SUBTILASE_HIS"/>
    <property type="match status" value="1"/>
</dbReference>
<dbReference type="InterPro" id="IPR023828">
    <property type="entry name" value="Peptidase_S8_Ser-AS"/>
</dbReference>
<accession>A0A1X2GMZ7</accession>
<dbReference type="CDD" id="cd07489">
    <property type="entry name" value="Peptidases_S8_5"/>
    <property type="match status" value="1"/>
</dbReference>
<sequence>MHQPIAASRPLDDEDAHRFFSGDDDDDALPNIDVTRRDFSNITDELPPDLGKLAFPFNLLSDQIDRVHHQLGLRGQGVTIGIVDSGIDYHHPAFGTGFGPSHKVALGYDLVGNRFRLADPFSRQEKGTPLDDCHKDDLRGSGHGTHVAGIIAADDRVYNFQGVAPEATVGMWRVFGCSSSTSSDLVIKGMISAYEAGCQIINLSLGGPNNWAQDASAIVANRIASRGVPVVVAAGNEGDQGAFYISSPSTGNAVLSVASIDNNVTLQKSFDVMDAKESFAYDLSSSTRWFPNGTLVSYNLDDKSAELGCEGMSTSQSVKDKIVLVRRGSCTYNEKAKTAAAQGAIGVVVYDPSHAMAYSPSTTIKDAPIPLVAVAGSTGYRLLEMLSNESKGIEVQFNIVLSPQLVPSGGLPSNFSSVGPTNQLGMKPNIAGIGGFVFSTLPLALGGYGTLSGTSMASPFVAGCLALYLQAYPGADVHEMIEHFMNYAQPASVRQAVVPQPATMRLVDFLDNPAKQGAGLIQPFDGIVEPLHVSPSQISFNDSAHRQTHTLTVKNNDPFRTAWISVRQDASAALLPFDLMYQGYSPLQPADVGIVPATLDLSQDTFTLEPGMSASIEVQVKEVETSALGNVTNFPFPIFGGYVKLQATLKNGLQEDNASKVRLFIISRLLTGTSFFVTEVWQFDPVKNERLSRVGFADIQTFLPRDTLDSHPWSISHWSGTVLAKTPKSIINGISLQDLPLDPGIYVLYWRALKLLGDPHQEESWETSTSHPFEIS</sequence>
<gene>
    <name evidence="13" type="ORF">DM01DRAFT_1401815</name>
</gene>
<feature type="active site" description="Charge relay system" evidence="7 8">
    <location>
        <position position="84"/>
    </location>
</feature>
<proteinExistence type="inferred from homology"/>
<protein>
    <submittedName>
        <fullName evidence="13">Subtilisin-like protein</fullName>
    </submittedName>
</protein>